<dbReference type="InterPro" id="IPR050707">
    <property type="entry name" value="HTH_MetabolicPath_Reg"/>
</dbReference>
<keyword evidence="3" id="KW-0804">Transcription</keyword>
<dbReference type="GO" id="GO:0003700">
    <property type="term" value="F:DNA-binding transcription factor activity"/>
    <property type="evidence" value="ECO:0007669"/>
    <property type="project" value="TreeGrafter"/>
</dbReference>
<evidence type="ECO:0000259" key="5">
    <source>
        <dbReference type="PROSITE" id="PS51078"/>
    </source>
</evidence>
<evidence type="ECO:0000313" key="6">
    <source>
        <dbReference type="EMBL" id="RVV99228.1"/>
    </source>
</evidence>
<dbReference type="Gene3D" id="3.30.450.40">
    <property type="match status" value="1"/>
</dbReference>
<dbReference type="PANTHER" id="PTHR30136:SF8">
    <property type="entry name" value="TRANSCRIPTIONAL REGULATORY PROTEIN"/>
    <property type="match status" value="1"/>
</dbReference>
<dbReference type="SUPFAM" id="SSF46785">
    <property type="entry name" value="Winged helix' DNA-binding domain"/>
    <property type="match status" value="1"/>
</dbReference>
<dbReference type="AlphaFoldDB" id="A0A438AKJ0"/>
<feature type="domain" description="HTH iclR-type" evidence="4">
    <location>
        <begin position="22"/>
        <end position="83"/>
    </location>
</feature>
<dbReference type="GO" id="GO:0003677">
    <property type="term" value="F:DNA binding"/>
    <property type="evidence" value="ECO:0007669"/>
    <property type="project" value="UniProtKB-KW"/>
</dbReference>
<evidence type="ECO:0000256" key="2">
    <source>
        <dbReference type="ARBA" id="ARBA00023125"/>
    </source>
</evidence>
<dbReference type="OrthoDB" id="9790046at2"/>
<keyword evidence="2" id="KW-0238">DNA-binding</keyword>
<feature type="domain" description="IclR-ED" evidence="5">
    <location>
        <begin position="84"/>
        <end position="259"/>
    </location>
</feature>
<dbReference type="EMBL" id="RQXX01000001">
    <property type="protein sequence ID" value="RVV99228.1"/>
    <property type="molecule type" value="Genomic_DNA"/>
</dbReference>
<dbReference type="PROSITE" id="PS51077">
    <property type="entry name" value="HTH_ICLR"/>
    <property type="match status" value="1"/>
</dbReference>
<dbReference type="PROSITE" id="PS51078">
    <property type="entry name" value="ICLR_ED"/>
    <property type="match status" value="1"/>
</dbReference>
<dbReference type="Gene3D" id="1.10.10.10">
    <property type="entry name" value="Winged helix-like DNA-binding domain superfamily/Winged helix DNA-binding domain"/>
    <property type="match status" value="1"/>
</dbReference>
<dbReference type="SMART" id="SM00346">
    <property type="entry name" value="HTH_ICLR"/>
    <property type="match status" value="1"/>
</dbReference>
<accession>A0A438AKJ0</accession>
<dbReference type="InterPro" id="IPR029016">
    <property type="entry name" value="GAF-like_dom_sf"/>
</dbReference>
<dbReference type="Proteomes" id="UP000285908">
    <property type="component" value="Unassembled WGS sequence"/>
</dbReference>
<dbReference type="InterPro" id="IPR014757">
    <property type="entry name" value="Tscrpt_reg_IclR_C"/>
</dbReference>
<comment type="caution">
    <text evidence="6">The sequence shown here is derived from an EMBL/GenBank/DDBJ whole genome shotgun (WGS) entry which is preliminary data.</text>
</comment>
<name>A0A438AKJ0_9RHOB</name>
<dbReference type="InterPro" id="IPR036388">
    <property type="entry name" value="WH-like_DNA-bd_sf"/>
</dbReference>
<evidence type="ECO:0000313" key="7">
    <source>
        <dbReference type="Proteomes" id="UP000285908"/>
    </source>
</evidence>
<gene>
    <name evidence="6" type="ORF">EKE94_00580</name>
</gene>
<proteinExistence type="predicted"/>
<organism evidence="6 7">
    <name type="scientific">Mesobaculum littorinae</name>
    <dbReference type="NCBI Taxonomy" id="2486419"/>
    <lineage>
        <taxon>Bacteria</taxon>
        <taxon>Pseudomonadati</taxon>
        <taxon>Pseudomonadota</taxon>
        <taxon>Alphaproteobacteria</taxon>
        <taxon>Rhodobacterales</taxon>
        <taxon>Roseobacteraceae</taxon>
        <taxon>Mesobaculum</taxon>
    </lineage>
</organism>
<evidence type="ECO:0000256" key="3">
    <source>
        <dbReference type="ARBA" id="ARBA00023163"/>
    </source>
</evidence>
<keyword evidence="7" id="KW-1185">Reference proteome</keyword>
<evidence type="ECO:0000259" key="4">
    <source>
        <dbReference type="PROSITE" id="PS51077"/>
    </source>
</evidence>
<dbReference type="PANTHER" id="PTHR30136">
    <property type="entry name" value="HELIX-TURN-HELIX TRANSCRIPTIONAL REGULATOR, ICLR FAMILY"/>
    <property type="match status" value="1"/>
</dbReference>
<reference evidence="6 7" key="1">
    <citation type="submission" date="2018-11" db="EMBL/GenBank/DDBJ databases">
        <title>Mesobaculum littorinae gen. nov., sp. nov., isolated from Littorina scabra that represents a novel genus of the order Rhodobacteraceae.</title>
        <authorList>
            <person name="Li F."/>
        </authorList>
    </citation>
    <scope>NUCLEOTIDE SEQUENCE [LARGE SCALE GENOMIC DNA]</scope>
    <source>
        <strain evidence="6 7">M0103</strain>
    </source>
</reference>
<protein>
    <submittedName>
        <fullName evidence="6">IclR family transcriptional regulator</fullName>
    </submittedName>
</protein>
<dbReference type="RefSeq" id="WP_127904669.1">
    <property type="nucleotide sequence ID" value="NZ_RQXX01000001.1"/>
</dbReference>
<dbReference type="Pfam" id="PF01614">
    <property type="entry name" value="IclR_C"/>
    <property type="match status" value="1"/>
</dbReference>
<evidence type="ECO:0000256" key="1">
    <source>
        <dbReference type="ARBA" id="ARBA00023015"/>
    </source>
</evidence>
<dbReference type="InterPro" id="IPR005471">
    <property type="entry name" value="Tscrpt_reg_IclR_N"/>
</dbReference>
<dbReference type="InterPro" id="IPR036390">
    <property type="entry name" value="WH_DNA-bd_sf"/>
</dbReference>
<dbReference type="Pfam" id="PF09339">
    <property type="entry name" value="HTH_IclR"/>
    <property type="match status" value="1"/>
</dbReference>
<dbReference type="GO" id="GO:0045892">
    <property type="term" value="P:negative regulation of DNA-templated transcription"/>
    <property type="evidence" value="ECO:0007669"/>
    <property type="project" value="TreeGrafter"/>
</dbReference>
<keyword evidence="1" id="KW-0805">Transcription regulation</keyword>
<sequence length="259" mass="27331">MDNKYSNKIQPDKAANRGVRPLSTVLKTLDLLALFAASRRPLRLSEVTAATGLSRATAYQRLLTLLEAGMLEQDDGGSYRLSMYSVRLAAAALDQADIGARAEPVLHRLCETLGETVSLAILDRGRPCIVARVESDSLLRAVQEIGTMLDLEGSASGRVLTAFADAATLQRLQDGTVPLAPPDVLAQVRADGWAVSSGYTHSGVVGFAAPVADPRGGCAAALSLVQPDQRFDLDHVRGPVLAAAAEISAMLRGSQETPT</sequence>
<dbReference type="SUPFAM" id="SSF55781">
    <property type="entry name" value="GAF domain-like"/>
    <property type="match status" value="1"/>
</dbReference>